<comment type="caution">
    <text evidence="1">The sequence shown here is derived from an EMBL/GenBank/DDBJ whole genome shotgun (WGS) entry which is preliminary data.</text>
</comment>
<reference evidence="1 2" key="1">
    <citation type="journal article" date="2020" name="Genome Biol. Evol.">
        <title>A new high-quality draft genome assembly of the Chinese cordyceps Ophiocordyceps sinensis.</title>
        <authorList>
            <person name="Shu R."/>
            <person name="Zhang J."/>
            <person name="Meng Q."/>
            <person name="Zhang H."/>
            <person name="Zhou G."/>
            <person name="Li M."/>
            <person name="Wu P."/>
            <person name="Zhao Y."/>
            <person name="Chen C."/>
            <person name="Qin Q."/>
        </authorList>
    </citation>
    <scope>NUCLEOTIDE SEQUENCE [LARGE SCALE GENOMIC DNA]</scope>
    <source>
        <strain evidence="1 2">IOZ07</strain>
    </source>
</reference>
<dbReference type="OrthoDB" id="5427727at2759"/>
<evidence type="ECO:0000313" key="1">
    <source>
        <dbReference type="EMBL" id="KAF4511489.1"/>
    </source>
</evidence>
<accession>A0A8H4V857</accession>
<gene>
    <name evidence="1" type="ORF">G6O67_003281</name>
</gene>
<dbReference type="AlphaFoldDB" id="A0A8H4V857"/>
<dbReference type="Proteomes" id="UP000557566">
    <property type="component" value="Unassembled WGS sequence"/>
</dbReference>
<protein>
    <submittedName>
        <fullName evidence="1">Uncharacterized protein</fullName>
    </submittedName>
</protein>
<keyword evidence="2" id="KW-1185">Reference proteome</keyword>
<evidence type="ECO:0000313" key="2">
    <source>
        <dbReference type="Proteomes" id="UP000557566"/>
    </source>
</evidence>
<proteinExistence type="predicted"/>
<name>A0A8H4V857_9HYPO</name>
<sequence length="508" mass="56049">MDRTDASIPILLSAHYTSDYNLVHKNGNVIGDAADVQKILALGSFVNGERKAVLKNSVSAKTKKILAAFVQLQETLGIQALECTGANKRIQEHILETVTRSRTAVALFLAHRASLRHGETPRKLNDFLFQENVLLWVFTRLSAQEMQTDVEGFKLRHIYFPKDPTKGLAIAYKEVCSAAMMGNQRGVLDGLGPTRAMFSGPFVRAFCNIPDVWDVVNFGPDSPAKKLAQVPILVPAFTGAVDATETLVVLGKHADGGLMNWQAEYGFQPEDVLRFLGTIPKRASVACISPHFRNVVQLEAMYPGFRYDKSRMEMRGVFAQLAAWAKTKNADLHIFESLSAGTDQCLLRRIVKDCLGVWDDDPLAAAVNNAIPAQDPPDIPFGDLTSPALDRWAEVERSALAMSDQRVDQLLANGRLEASLVCKKRTIRENAYKTARSSLGVNSSALVAQLMGRGYLELGDRIEAWLRTFFSVSLQDAVATTIHAQLENCLAVPVKYDTADMAAYFERF</sequence>
<dbReference type="EMBL" id="JAAVMX010000003">
    <property type="protein sequence ID" value="KAF4511489.1"/>
    <property type="molecule type" value="Genomic_DNA"/>
</dbReference>
<organism evidence="1 2">
    <name type="scientific">Ophiocordyceps sinensis</name>
    <dbReference type="NCBI Taxonomy" id="72228"/>
    <lineage>
        <taxon>Eukaryota</taxon>
        <taxon>Fungi</taxon>
        <taxon>Dikarya</taxon>
        <taxon>Ascomycota</taxon>
        <taxon>Pezizomycotina</taxon>
        <taxon>Sordariomycetes</taxon>
        <taxon>Hypocreomycetidae</taxon>
        <taxon>Hypocreales</taxon>
        <taxon>Ophiocordycipitaceae</taxon>
        <taxon>Ophiocordyceps</taxon>
    </lineage>
</organism>